<dbReference type="PANTHER" id="PTHR12385">
    <property type="entry name" value="CHOLINE TRANSPORTER-LIKE (SLC FAMILY 44)"/>
    <property type="match status" value="1"/>
</dbReference>
<dbReference type="PANTHER" id="PTHR12385:SF4">
    <property type="entry name" value="PROTEIN PNS1"/>
    <property type="match status" value="1"/>
</dbReference>
<dbReference type="GO" id="GO:0022857">
    <property type="term" value="F:transmembrane transporter activity"/>
    <property type="evidence" value="ECO:0007669"/>
    <property type="project" value="UniProtKB-UniRule"/>
</dbReference>
<dbReference type="InterPro" id="IPR036400">
    <property type="entry name" value="Cyt_B5-like_heme/steroid_sf"/>
</dbReference>
<reference evidence="8 9" key="1">
    <citation type="submission" date="2024-10" db="EMBL/GenBank/DDBJ databases">
        <title>Updated reference genomes for cyclostephanoid diatoms.</title>
        <authorList>
            <person name="Roberts W.R."/>
            <person name="Alverson A.J."/>
        </authorList>
    </citation>
    <scope>NUCLEOTIDE SEQUENCE [LARGE SCALE GENOMIC DNA]</scope>
    <source>
        <strain evidence="8 9">AJA276-08</strain>
    </source>
</reference>
<comment type="similarity">
    <text evidence="2 6">Belongs to the CTL (choline transporter-like) family.</text>
</comment>
<feature type="transmembrane region" description="Helical" evidence="6">
    <location>
        <begin position="429"/>
        <end position="446"/>
    </location>
</feature>
<feature type="transmembrane region" description="Helical" evidence="6">
    <location>
        <begin position="81"/>
        <end position="105"/>
    </location>
</feature>
<feature type="transmembrane region" description="Helical" evidence="6">
    <location>
        <begin position="515"/>
        <end position="534"/>
    </location>
</feature>
<dbReference type="SMART" id="SM01117">
    <property type="entry name" value="Cyt-b5"/>
    <property type="match status" value="2"/>
</dbReference>
<evidence type="ECO:0000259" key="7">
    <source>
        <dbReference type="SMART" id="SM01117"/>
    </source>
</evidence>
<dbReference type="InterPro" id="IPR007603">
    <property type="entry name" value="Choline_transptr-like"/>
</dbReference>
<evidence type="ECO:0000256" key="4">
    <source>
        <dbReference type="ARBA" id="ARBA00022989"/>
    </source>
</evidence>
<dbReference type="AlphaFoldDB" id="A0ABD3QPH1"/>
<feature type="transmembrane region" description="Helical" evidence="6">
    <location>
        <begin position="371"/>
        <end position="393"/>
    </location>
</feature>
<accession>A0ABD3QPH1</accession>
<evidence type="ECO:0000256" key="6">
    <source>
        <dbReference type="RuleBase" id="RU368066"/>
    </source>
</evidence>
<sequence length="787" mass="86210">MKMGEVKYVSVPPADARKDTLEMAVLATAALDDLGPTSSPPLATATKVDQFVVVDEPDDDGGITVTWERGEVQPSAYRDKWFAISFLVHLLVVLGAGMAFGPAWWNSLRTVYALSDVQELVDENLIALNGYVYDVTGLFERHPTGPAGIEAFLHDDASRLFPRIHPAALPSYCVNHAKFENNDELQHKKTVCSALTEEDLKNGLPCHDFLAGINATAKYMGEFEKGVQAHDEEQLINSAFTFWVSIHDRVYNVTDYINNIRNEQTKQIEKDHPLAYLEQKLNSLIINNLNKDATELFVSLFPDDKLLGCMDELFYVGIIDTRFDVVKEDSNDVDTEEYSVDNFEDDDGGNRYERPSSEDGIYAQEAPPMEFWFAVISIALVSAPALSFVALTVMSRNAILLIKVSLWFSVALCALSSVLLLFVIPGAGFFYGVITVCLICYVKAVKKRIPYAACNLKCAITILRANLGLGFIALGSMMGLLGYFFSWFLAFAGTMQLDAMTESASATSSSSEDSSGLSAAGGIVAFLFILSFYWTHQVMKNVVRVTVSGVVGTWWFSPAEAASFCSDAVRHSLIRSTTSSFGSICFGSLIVAILQMLRDALHNAKNNRNPSILKCIAMCILHYIESLVEYFNKWAYVYVGLYGYGFVDAGRRVIGLLKTRGWQTIIADNLVGRLLGIMSLTIGILTGVLTLFAAFLVEEFEAKEGMQTWLAAGFIVGFFVGLILSGVFMGLVLSAADAVIVCYAEAPNELQEFHPAIAEEMSKTWAEAWGDLSGPVVVGLGGGLGVV</sequence>
<evidence type="ECO:0000256" key="2">
    <source>
        <dbReference type="ARBA" id="ARBA00007168"/>
    </source>
</evidence>
<dbReference type="SUPFAM" id="SSF55856">
    <property type="entry name" value="Cytochrome b5-like heme/steroid binding domain"/>
    <property type="match status" value="2"/>
</dbReference>
<evidence type="ECO:0000313" key="8">
    <source>
        <dbReference type="EMBL" id="KAL3801899.1"/>
    </source>
</evidence>
<feature type="transmembrane region" description="Helical" evidence="6">
    <location>
        <begin position="577"/>
        <end position="597"/>
    </location>
</feature>
<protein>
    <recommendedName>
        <fullName evidence="6">Choline transporter-like protein</fullName>
    </recommendedName>
</protein>
<feature type="transmembrane region" description="Helical" evidence="6">
    <location>
        <begin position="541"/>
        <end position="557"/>
    </location>
</feature>
<feature type="domain" description="Cytochrome b5 heme-binding" evidence="7">
    <location>
        <begin position="112"/>
        <end position="178"/>
    </location>
</feature>
<comment type="function">
    <text evidence="6">Choline transporter.</text>
</comment>
<name>A0ABD3QPH1_9STRA</name>
<keyword evidence="5 6" id="KW-0472">Membrane</keyword>
<dbReference type="GO" id="GO:0005886">
    <property type="term" value="C:plasma membrane"/>
    <property type="evidence" value="ECO:0007669"/>
    <property type="project" value="UniProtKB-SubCell"/>
</dbReference>
<gene>
    <name evidence="8" type="ORF">ACHAW5_005287</name>
</gene>
<feature type="domain" description="Cytochrome b5 heme-binding" evidence="7">
    <location>
        <begin position="240"/>
        <end position="320"/>
    </location>
</feature>
<evidence type="ECO:0000256" key="1">
    <source>
        <dbReference type="ARBA" id="ARBA00004141"/>
    </source>
</evidence>
<feature type="transmembrane region" description="Helical" evidence="6">
    <location>
        <begin position="709"/>
        <end position="733"/>
    </location>
</feature>
<keyword evidence="3 6" id="KW-0812">Transmembrane</keyword>
<dbReference type="InterPro" id="IPR001199">
    <property type="entry name" value="Cyt_B5-like_heme/steroid-bd"/>
</dbReference>
<feature type="transmembrane region" description="Helical" evidence="6">
    <location>
        <begin position="674"/>
        <end position="697"/>
    </location>
</feature>
<comment type="caution">
    <text evidence="8">The sequence shown here is derived from an EMBL/GenBank/DDBJ whole genome shotgun (WGS) entry which is preliminary data.</text>
</comment>
<evidence type="ECO:0000256" key="5">
    <source>
        <dbReference type="ARBA" id="ARBA00023136"/>
    </source>
</evidence>
<keyword evidence="9" id="KW-1185">Reference proteome</keyword>
<dbReference type="EMBL" id="JALLAZ020000170">
    <property type="protein sequence ID" value="KAL3801899.1"/>
    <property type="molecule type" value="Genomic_DNA"/>
</dbReference>
<feature type="transmembrane region" description="Helical" evidence="6">
    <location>
        <begin position="400"/>
        <end position="423"/>
    </location>
</feature>
<evidence type="ECO:0000313" key="9">
    <source>
        <dbReference type="Proteomes" id="UP001530315"/>
    </source>
</evidence>
<dbReference type="Gene3D" id="3.10.120.10">
    <property type="entry name" value="Cytochrome b5-like heme/steroid binding domain"/>
    <property type="match status" value="2"/>
</dbReference>
<feature type="transmembrane region" description="Helical" evidence="6">
    <location>
        <begin position="467"/>
        <end position="495"/>
    </location>
</feature>
<evidence type="ECO:0000256" key="3">
    <source>
        <dbReference type="ARBA" id="ARBA00022692"/>
    </source>
</evidence>
<proteinExistence type="inferred from homology"/>
<comment type="subcellular location">
    <subcellularLocation>
        <location evidence="6">Cell membrane</location>
        <topology evidence="6">Multi-pass membrane protein</topology>
    </subcellularLocation>
    <subcellularLocation>
        <location evidence="1">Membrane</location>
        <topology evidence="1">Multi-pass membrane protein</topology>
    </subcellularLocation>
</comment>
<dbReference type="Proteomes" id="UP001530315">
    <property type="component" value="Unassembled WGS sequence"/>
</dbReference>
<dbReference type="Pfam" id="PF00173">
    <property type="entry name" value="Cyt-b5"/>
    <property type="match status" value="1"/>
</dbReference>
<dbReference type="Pfam" id="PF04515">
    <property type="entry name" value="Choline_transpo"/>
    <property type="match status" value="1"/>
</dbReference>
<keyword evidence="4 6" id="KW-1133">Transmembrane helix</keyword>
<organism evidence="8 9">
    <name type="scientific">Stephanodiscus triporus</name>
    <dbReference type="NCBI Taxonomy" id="2934178"/>
    <lineage>
        <taxon>Eukaryota</taxon>
        <taxon>Sar</taxon>
        <taxon>Stramenopiles</taxon>
        <taxon>Ochrophyta</taxon>
        <taxon>Bacillariophyta</taxon>
        <taxon>Coscinodiscophyceae</taxon>
        <taxon>Thalassiosirophycidae</taxon>
        <taxon>Stephanodiscales</taxon>
        <taxon>Stephanodiscaceae</taxon>
        <taxon>Stephanodiscus</taxon>
    </lineage>
</organism>